<dbReference type="AlphaFoldDB" id="A0A819AV08"/>
<evidence type="ECO:0000313" key="3">
    <source>
        <dbReference type="EMBL" id="CAF3791070.1"/>
    </source>
</evidence>
<dbReference type="Proteomes" id="UP000663865">
    <property type="component" value="Unassembled WGS sequence"/>
</dbReference>
<dbReference type="Gene3D" id="1.10.1200.270">
    <property type="entry name" value="Methyltransferase, alpha-helical capping domain"/>
    <property type="match status" value="1"/>
</dbReference>
<reference evidence="3" key="1">
    <citation type="submission" date="2021-02" db="EMBL/GenBank/DDBJ databases">
        <authorList>
            <person name="Nowell W R."/>
        </authorList>
    </citation>
    <scope>NUCLEOTIDE SEQUENCE</scope>
</reference>
<sequence length="345" mass="39541">MSGSTRGMAGCYNLNCRPQMAAIELSLPFIQQAIDVLDLTSSSAPLIIADFGSSEGLNSMYAMKAIIEYLRHSKEENRSFLVVHNDLASNHWTKLFELVNNDSTYYGLACGQSFYEQCLPPNSLSVGYSSTSIHWLSRKPCNVSNHCSALFSQQDEFDSFKHQAHIDFSQFLEHRSRELVPGGVLILAIVCVNDEGLCGSDVSKQLLYKCAQSLPLISKELLNYTIPEYLRTYAECVDHDLFSKFSFELVNSQFHIILSEIFSQWQQKQVTVNEFARFHTQFMRSWSESALQQALEANEKRSKTDVQVLLDRFWMMYEQEVKERPHEHDSRSFRTYLVLKKSKSA</sequence>
<dbReference type="SUPFAM" id="SSF53335">
    <property type="entry name" value="S-adenosyl-L-methionine-dependent methyltransferases"/>
    <property type="match status" value="1"/>
</dbReference>
<organism evidence="3 5">
    <name type="scientific">Rotaria socialis</name>
    <dbReference type="NCBI Taxonomy" id="392032"/>
    <lineage>
        <taxon>Eukaryota</taxon>
        <taxon>Metazoa</taxon>
        <taxon>Spiralia</taxon>
        <taxon>Gnathifera</taxon>
        <taxon>Rotifera</taxon>
        <taxon>Eurotatoria</taxon>
        <taxon>Bdelloidea</taxon>
        <taxon>Philodinida</taxon>
        <taxon>Philodinidae</taxon>
        <taxon>Rotaria</taxon>
    </lineage>
</organism>
<dbReference type="GO" id="GO:0046872">
    <property type="term" value="F:metal ion binding"/>
    <property type="evidence" value="ECO:0007669"/>
    <property type="project" value="UniProtKB-KW"/>
</dbReference>
<dbReference type="GO" id="GO:0008168">
    <property type="term" value="F:methyltransferase activity"/>
    <property type="evidence" value="ECO:0007669"/>
    <property type="project" value="InterPro"/>
</dbReference>
<dbReference type="InterPro" id="IPR029063">
    <property type="entry name" value="SAM-dependent_MTases_sf"/>
</dbReference>
<dbReference type="Gene3D" id="3.40.50.150">
    <property type="entry name" value="Vaccinia Virus protein VP39"/>
    <property type="match status" value="1"/>
</dbReference>
<evidence type="ECO:0000256" key="1">
    <source>
        <dbReference type="ARBA" id="ARBA00022723"/>
    </source>
</evidence>
<gene>
    <name evidence="3" type="ORF">KIK155_LOCUS31876</name>
    <name evidence="4" type="ORF">TOA249_LOCUS17383</name>
</gene>
<keyword evidence="2" id="KW-0460">Magnesium</keyword>
<dbReference type="EMBL" id="CAJNYV010005940">
    <property type="protein sequence ID" value="CAF3791070.1"/>
    <property type="molecule type" value="Genomic_DNA"/>
</dbReference>
<dbReference type="PANTHER" id="PTHR31009">
    <property type="entry name" value="S-ADENOSYL-L-METHIONINE:CARBOXYL METHYLTRANSFERASE FAMILY PROTEIN"/>
    <property type="match status" value="1"/>
</dbReference>
<dbReference type="Proteomes" id="UP000663838">
    <property type="component" value="Unassembled WGS sequence"/>
</dbReference>
<comment type="caution">
    <text evidence="3">The sequence shown here is derived from an EMBL/GenBank/DDBJ whole genome shotgun (WGS) entry which is preliminary data.</text>
</comment>
<name>A0A819AV08_9BILA</name>
<dbReference type="InterPro" id="IPR042086">
    <property type="entry name" value="MeTrfase_capping"/>
</dbReference>
<keyword evidence="1" id="KW-0479">Metal-binding</keyword>
<accession>A0A819AV08</accession>
<dbReference type="Pfam" id="PF03492">
    <property type="entry name" value="Methyltransf_7"/>
    <property type="match status" value="1"/>
</dbReference>
<dbReference type="EMBL" id="CAJOBS010001237">
    <property type="protein sequence ID" value="CAF4706493.1"/>
    <property type="molecule type" value="Genomic_DNA"/>
</dbReference>
<evidence type="ECO:0000313" key="4">
    <source>
        <dbReference type="EMBL" id="CAF4706493.1"/>
    </source>
</evidence>
<evidence type="ECO:0000256" key="2">
    <source>
        <dbReference type="ARBA" id="ARBA00022842"/>
    </source>
</evidence>
<protein>
    <submittedName>
        <fullName evidence="3">Uncharacterized protein</fullName>
    </submittedName>
</protein>
<proteinExistence type="predicted"/>
<dbReference type="InterPro" id="IPR005299">
    <property type="entry name" value="MeTrfase_7"/>
</dbReference>
<evidence type="ECO:0000313" key="5">
    <source>
        <dbReference type="Proteomes" id="UP000663865"/>
    </source>
</evidence>